<accession>A0AA96V392</accession>
<dbReference type="NCBIfam" id="TIGR00261">
    <property type="entry name" value="traB"/>
    <property type="match status" value="1"/>
</dbReference>
<dbReference type="PANTHER" id="PTHR21530">
    <property type="entry name" value="PHEROMONE SHUTDOWN PROTEIN"/>
    <property type="match status" value="1"/>
</dbReference>
<dbReference type="Pfam" id="PF01963">
    <property type="entry name" value="TraB_PrgY_gumN"/>
    <property type="match status" value="1"/>
</dbReference>
<dbReference type="EMBL" id="CP131060">
    <property type="protein sequence ID" value="WNY25694.1"/>
    <property type="molecule type" value="Genomic_DNA"/>
</dbReference>
<gene>
    <name evidence="3" type="ORF">MsAc7_12520</name>
</gene>
<dbReference type="AlphaFoldDB" id="A0AA96V392"/>
<keyword evidence="4" id="KW-1185">Reference proteome</keyword>
<organism evidence="3 4">
    <name type="scientific">Methanolapillus millepedarum</name>
    <dbReference type="NCBI Taxonomy" id="3028296"/>
    <lineage>
        <taxon>Archaea</taxon>
        <taxon>Methanobacteriati</taxon>
        <taxon>Methanobacteriota</taxon>
        <taxon>Stenosarchaea group</taxon>
        <taxon>Methanomicrobia</taxon>
        <taxon>Methanosarcinales</taxon>
        <taxon>Methanosarcinaceae</taxon>
        <taxon>Methanolapillus</taxon>
    </lineage>
</organism>
<reference evidence="3 4" key="1">
    <citation type="submission" date="2023-07" db="EMBL/GenBank/DDBJ databases">
        <title>Closed genoem sequence of Methanosarcinaceae archaeon Ac7.</title>
        <authorList>
            <person name="Poehlein A."/>
            <person name="Protasov E."/>
            <person name="Platt K."/>
            <person name="Reeh H."/>
            <person name="Daniel R."/>
            <person name="Brune A."/>
        </authorList>
    </citation>
    <scope>NUCLEOTIDE SEQUENCE [LARGE SCALE GENOMIC DNA]</scope>
    <source>
        <strain evidence="3 4">Ac7</strain>
    </source>
</reference>
<proteinExistence type="predicted"/>
<dbReference type="InterPro" id="IPR005230">
    <property type="entry name" value="TraB_bac"/>
</dbReference>
<feature type="transmembrane region" description="Helical" evidence="2">
    <location>
        <begin position="407"/>
        <end position="427"/>
    </location>
</feature>
<evidence type="ECO:0008006" key="5">
    <source>
        <dbReference type="Google" id="ProtNLM"/>
    </source>
</evidence>
<sequence length="533" mass="58194">MIHYDVCDIIMKNESEKSSSFNQPEDSPESIVEKSENIITVSSSETSPNQFSVSSTNITTSIDPAHFATNSDHSKPESEPGLEPNSSLEISDVLVPVVSDEVLSEYPEDSESSDLSGIPLSTQKAVEPTKIIIIGTAHVSEKSVKEVKETIEREKPDIVAVELCANRYKSIMEPEQNKEISFRDILSPGQTFYYLLYGLLSYIQKKMGEELGVPPGTEMFAAIDGAQEIGADLALIDRDIQVTFKRFIAKMSFWEKVKMVYALVTGYLGIGGKEDMVEFSMDSMTDQDVVSALIEEFRKFSPTAASVLIDERDAYLAGSIVRTIKAAGPGKKIVVVIGAGHRQGVINYLQNPAKIPELSTLVTIPKKRFGLLKIISYTFIGLVLLAFLYIIYSIITYPEMTPETLIIAFASWFLINGTLSGLGVLLAGGKLKSAAVAFLLAWFTSLNPLVAAGWFAGITEAAIRKPTTNDLKKMMNAETFKEMNSNPFFKVILVAALANVGSIIGTFIGTYVVLQISGIDIVGIIKDIIAGLF</sequence>
<dbReference type="Proteomes" id="UP001303587">
    <property type="component" value="Chromosome"/>
</dbReference>
<evidence type="ECO:0000313" key="4">
    <source>
        <dbReference type="Proteomes" id="UP001303587"/>
    </source>
</evidence>
<keyword evidence="2" id="KW-0472">Membrane</keyword>
<keyword evidence="2" id="KW-0812">Transmembrane</keyword>
<feature type="transmembrane region" description="Helical" evidence="2">
    <location>
        <begin position="434"/>
        <end position="456"/>
    </location>
</feature>
<evidence type="ECO:0000256" key="1">
    <source>
        <dbReference type="SAM" id="MobiDB-lite"/>
    </source>
</evidence>
<dbReference type="InterPro" id="IPR046345">
    <property type="entry name" value="TraB_PrgY-like"/>
</dbReference>
<protein>
    <recommendedName>
        <fullName evidence="5">TraB/GumN family protein</fullName>
    </recommendedName>
</protein>
<evidence type="ECO:0000256" key="2">
    <source>
        <dbReference type="SAM" id="Phobius"/>
    </source>
</evidence>
<dbReference type="PANTHER" id="PTHR21530:SF7">
    <property type="entry name" value="TRAB DOMAIN-CONTAINING PROTEIN"/>
    <property type="match status" value="1"/>
</dbReference>
<feature type="region of interest" description="Disordered" evidence="1">
    <location>
        <begin position="13"/>
        <end position="90"/>
    </location>
</feature>
<feature type="transmembrane region" description="Helical" evidence="2">
    <location>
        <begin position="374"/>
        <end position="395"/>
    </location>
</feature>
<feature type="transmembrane region" description="Helical" evidence="2">
    <location>
        <begin position="491"/>
        <end position="514"/>
    </location>
</feature>
<evidence type="ECO:0000313" key="3">
    <source>
        <dbReference type="EMBL" id="WNY25694.1"/>
    </source>
</evidence>
<dbReference type="CDD" id="cd14726">
    <property type="entry name" value="TraB_PrgY-like"/>
    <property type="match status" value="1"/>
</dbReference>
<dbReference type="InterPro" id="IPR002816">
    <property type="entry name" value="TraB/PrgY/GumN_fam"/>
</dbReference>
<keyword evidence="2" id="KW-1133">Transmembrane helix</keyword>
<feature type="compositionally biased region" description="Polar residues" evidence="1">
    <location>
        <begin position="37"/>
        <end position="62"/>
    </location>
</feature>
<name>A0AA96V392_9EURY</name>